<gene>
    <name evidence="2" type="ORF">F8M41_010969</name>
</gene>
<dbReference type="EMBL" id="WTPW01000227">
    <property type="protein sequence ID" value="KAF0532771.1"/>
    <property type="molecule type" value="Genomic_DNA"/>
</dbReference>
<keyword evidence="3" id="KW-1185">Reference proteome</keyword>
<dbReference type="OrthoDB" id="1065058at2759"/>
<proteinExistence type="predicted"/>
<evidence type="ECO:0000313" key="2">
    <source>
        <dbReference type="EMBL" id="KAF0532771.1"/>
    </source>
</evidence>
<dbReference type="AlphaFoldDB" id="A0A8H4AU43"/>
<evidence type="ECO:0000256" key="1">
    <source>
        <dbReference type="SAM" id="Phobius"/>
    </source>
</evidence>
<keyword evidence="1" id="KW-0812">Transmembrane</keyword>
<keyword evidence="1" id="KW-1133">Transmembrane helix</keyword>
<comment type="caution">
    <text evidence="2">The sequence shown here is derived from an EMBL/GenBank/DDBJ whole genome shotgun (WGS) entry which is preliminary data.</text>
</comment>
<organism evidence="2 3">
    <name type="scientific">Gigaspora margarita</name>
    <dbReference type="NCBI Taxonomy" id="4874"/>
    <lineage>
        <taxon>Eukaryota</taxon>
        <taxon>Fungi</taxon>
        <taxon>Fungi incertae sedis</taxon>
        <taxon>Mucoromycota</taxon>
        <taxon>Glomeromycotina</taxon>
        <taxon>Glomeromycetes</taxon>
        <taxon>Diversisporales</taxon>
        <taxon>Gigasporaceae</taxon>
        <taxon>Gigaspora</taxon>
    </lineage>
</organism>
<name>A0A8H4AU43_GIGMA</name>
<dbReference type="Proteomes" id="UP000439903">
    <property type="component" value="Unassembled WGS sequence"/>
</dbReference>
<keyword evidence="1" id="KW-0472">Membrane</keyword>
<protein>
    <submittedName>
        <fullName evidence="2">Uncharacterized protein</fullName>
    </submittedName>
</protein>
<reference evidence="2 3" key="1">
    <citation type="journal article" date="2019" name="Environ. Microbiol.">
        <title>At the nexus of three kingdoms: the genome of the mycorrhizal fungus Gigaspora margarita provides insights into plant, endobacterial and fungal interactions.</title>
        <authorList>
            <person name="Venice F."/>
            <person name="Ghignone S."/>
            <person name="Salvioli di Fossalunga A."/>
            <person name="Amselem J."/>
            <person name="Novero M."/>
            <person name="Xianan X."/>
            <person name="Sedzielewska Toro K."/>
            <person name="Morin E."/>
            <person name="Lipzen A."/>
            <person name="Grigoriev I.V."/>
            <person name="Henrissat B."/>
            <person name="Martin F.M."/>
            <person name="Bonfante P."/>
        </authorList>
    </citation>
    <scope>NUCLEOTIDE SEQUENCE [LARGE SCALE GENOMIC DNA]</scope>
    <source>
        <strain evidence="2 3">BEG34</strain>
    </source>
</reference>
<evidence type="ECO:0000313" key="3">
    <source>
        <dbReference type="Proteomes" id="UP000439903"/>
    </source>
</evidence>
<sequence length="241" mass="27350">MTIIIIARYLCDDYSIIMWVILILIIFLILYSLKKWKRKLQGMDLKNSSKNTKTTSAEAKTIGLPNGNAKGSVSSSRSCPIIGSKRLSGSPALIQLRYGYGTNRTIGITISIDRIKLFIKYTLKADVPFELSEVFWKDNDNVDSNTHGVSVVTNHHFTDPDERLRMGLSMIQEAYNHRSLAAFASLWNDDKGKEIIHHRNCTNKSGTSNSILTVINYGKQEIRNYLKTLEPEERQTQYITS</sequence>
<accession>A0A8H4AU43</accession>
<feature type="transmembrane region" description="Helical" evidence="1">
    <location>
        <begin position="16"/>
        <end position="33"/>
    </location>
</feature>